<evidence type="ECO:0000313" key="13">
    <source>
        <dbReference type="Proteomes" id="UP000694397"/>
    </source>
</evidence>
<dbReference type="KEGG" id="sfm:108924450"/>
<dbReference type="GO" id="GO:0005813">
    <property type="term" value="C:centrosome"/>
    <property type="evidence" value="ECO:0007669"/>
    <property type="project" value="TreeGrafter"/>
</dbReference>
<keyword evidence="13" id="KW-1185">Reference proteome</keyword>
<dbReference type="GO" id="GO:0010457">
    <property type="term" value="P:centriole-centriole cohesion"/>
    <property type="evidence" value="ECO:0007669"/>
    <property type="project" value="TreeGrafter"/>
</dbReference>
<feature type="region of interest" description="Disordered" evidence="10">
    <location>
        <begin position="214"/>
        <end position="240"/>
    </location>
</feature>
<evidence type="ECO:0000256" key="10">
    <source>
        <dbReference type="SAM" id="MobiDB-lite"/>
    </source>
</evidence>
<dbReference type="AlphaFoldDB" id="A0A8C9S928"/>
<dbReference type="GO" id="GO:0005814">
    <property type="term" value="C:centriole"/>
    <property type="evidence" value="ECO:0007669"/>
    <property type="project" value="UniProtKB-SubCell"/>
</dbReference>
<dbReference type="GeneID" id="108924450"/>
<evidence type="ECO:0000256" key="7">
    <source>
        <dbReference type="ARBA" id="ARBA00023212"/>
    </source>
</evidence>
<gene>
    <name evidence="12" type="primary">CEP44</name>
    <name evidence="12" type="synonym">cep44</name>
</gene>
<dbReference type="OrthoDB" id="259598at2759"/>
<dbReference type="InterPro" id="IPR029157">
    <property type="entry name" value="CEP44_CC"/>
</dbReference>
<evidence type="ECO:0000256" key="1">
    <source>
        <dbReference type="ARBA" id="ARBA00004114"/>
    </source>
</evidence>
<proteinExistence type="predicted"/>
<dbReference type="PANTHER" id="PTHR31477:SF1">
    <property type="entry name" value="CENTROSOMAL PROTEIN OF 44 KDA"/>
    <property type="match status" value="1"/>
</dbReference>
<evidence type="ECO:0000256" key="5">
    <source>
        <dbReference type="ARBA" id="ARBA00022490"/>
    </source>
</evidence>
<dbReference type="GO" id="GO:0000922">
    <property type="term" value="C:spindle pole"/>
    <property type="evidence" value="ECO:0007669"/>
    <property type="project" value="UniProtKB-SubCell"/>
</dbReference>
<dbReference type="Ensembl" id="ENSSFOT00015031313.2">
    <property type="protein sequence ID" value="ENSSFOP00015030964.1"/>
    <property type="gene ID" value="ENSSFOG00015019847.2"/>
</dbReference>
<evidence type="ECO:0000256" key="8">
    <source>
        <dbReference type="ARBA" id="ARBA00046235"/>
    </source>
</evidence>
<sequence length="399" mass="44912">MLNSLNGESERKGSAARVCSVCVFVLCERSSSFIIMSTGDLKGSLRKLELQLRALKYPREVDYSGLARGDPSSFLPVLSYAFVSYSPHFAEHLVACGVELAGKSDLRFIESVYKVLRDLFHYKPLLTKQQFLQFGFAERKIDLLCDIIGFLTKKHKELSKRSKPDVQKRSRSCFPPVDPPCKTEVFLPETDAPRAAALPKQPLVVRNFGRAMSAPSTPLSHDEDSEVEEEEQPKEEEAREVAIPSMAPPVAAKVDAERLKALEVQLQQFQVKLDKLSILERRLDALEREMCGKIVIDRQEWDNLESRVLLLETRLTLSSVQKDLCATIEDGSSARHDECELRPKTFEFSLQCCDPPIADDTHVAAVTDAPKVDIRERLERIANMMKDTSCLLKTVEPSV</sequence>
<evidence type="ECO:0000256" key="3">
    <source>
        <dbReference type="ARBA" id="ARBA00004647"/>
    </source>
</evidence>
<feature type="domain" description="Centrosomal CEP44" evidence="11">
    <location>
        <begin position="40"/>
        <end position="163"/>
    </location>
</feature>
<accession>A0A8C9S928</accession>
<evidence type="ECO:0000256" key="9">
    <source>
        <dbReference type="SAM" id="Coils"/>
    </source>
</evidence>
<feature type="coiled-coil region" evidence="9">
    <location>
        <begin position="259"/>
        <end position="289"/>
    </location>
</feature>
<dbReference type="GO" id="GO:0007099">
    <property type="term" value="P:centriole replication"/>
    <property type="evidence" value="ECO:0007669"/>
    <property type="project" value="TreeGrafter"/>
</dbReference>
<reference evidence="12" key="3">
    <citation type="submission" date="2025-09" db="UniProtKB">
        <authorList>
            <consortium name="Ensembl"/>
        </authorList>
    </citation>
    <scope>IDENTIFICATION</scope>
</reference>
<dbReference type="Proteomes" id="UP000694397">
    <property type="component" value="Chromosome 16"/>
</dbReference>
<reference evidence="12" key="2">
    <citation type="submission" date="2025-08" db="UniProtKB">
        <authorList>
            <consortium name="Ensembl"/>
        </authorList>
    </citation>
    <scope>IDENTIFICATION</scope>
</reference>
<protein>
    <recommendedName>
        <fullName evidence="4">Centrosomal protein of 44 kDa</fullName>
    </recommendedName>
</protein>
<dbReference type="GO" id="GO:0030496">
    <property type="term" value="C:midbody"/>
    <property type="evidence" value="ECO:0007669"/>
    <property type="project" value="UniProtKB-SubCell"/>
</dbReference>
<keyword evidence="7" id="KW-0206">Cytoskeleton</keyword>
<dbReference type="GeneTree" id="ENSGT00390000009873"/>
<evidence type="ECO:0000259" key="11">
    <source>
        <dbReference type="Pfam" id="PF15007"/>
    </source>
</evidence>
<evidence type="ECO:0000313" key="12">
    <source>
        <dbReference type="Ensembl" id="ENSSFOP00015030964.1"/>
    </source>
</evidence>
<keyword evidence="6 9" id="KW-0175">Coiled coil</keyword>
<evidence type="ECO:0000256" key="2">
    <source>
        <dbReference type="ARBA" id="ARBA00004214"/>
    </source>
</evidence>
<dbReference type="RefSeq" id="XP_018591298.1">
    <property type="nucleotide sequence ID" value="XM_018735782.2"/>
</dbReference>
<dbReference type="InterPro" id="IPR033603">
    <property type="entry name" value="CEP44"/>
</dbReference>
<evidence type="ECO:0000256" key="6">
    <source>
        <dbReference type="ARBA" id="ARBA00023054"/>
    </source>
</evidence>
<dbReference type="CTD" id="80817"/>
<comment type="function">
    <text evidence="8">Centriole-enriched microtubule-binding protein involved in centriole biogenesis. In collaboration with CEP295 and POC1B, is required for the centriole-to-centrosome conversion by ensuring the formation of bona fide centriole wall. Functions as a linker component that maintains centrosome cohesion. Associates with CROCC and regulates its stability and localization to the centrosome.</text>
</comment>
<evidence type="ECO:0000256" key="4">
    <source>
        <dbReference type="ARBA" id="ARBA00014053"/>
    </source>
</evidence>
<comment type="subcellular location">
    <subcellularLocation>
        <location evidence="1">Cytoplasm</location>
        <location evidence="1">Cytoskeleton</location>
        <location evidence="1">Microtubule organizing center</location>
        <location evidence="1">Centrosome</location>
        <location evidence="1">Centriole</location>
    </subcellularLocation>
    <subcellularLocation>
        <location evidence="3">Cytoplasm</location>
        <location evidence="3">Cytoskeleton</location>
        <location evidence="3">Spindle pole</location>
    </subcellularLocation>
    <subcellularLocation>
        <location evidence="2">Midbody</location>
    </subcellularLocation>
</comment>
<dbReference type="PANTHER" id="PTHR31477">
    <property type="entry name" value="CENTROSOMAL PROTEIN OF 44 KDA"/>
    <property type="match status" value="1"/>
</dbReference>
<dbReference type="Pfam" id="PF15007">
    <property type="entry name" value="CEP44"/>
    <property type="match status" value="1"/>
</dbReference>
<name>A0A8C9S928_SCLFO</name>
<reference evidence="12 13" key="1">
    <citation type="submission" date="2019-04" db="EMBL/GenBank/DDBJ databases">
        <authorList>
            <consortium name="Wellcome Sanger Institute Data Sharing"/>
        </authorList>
    </citation>
    <scope>NUCLEOTIDE SEQUENCE [LARGE SCALE GENOMIC DNA]</scope>
</reference>
<feature type="compositionally biased region" description="Acidic residues" evidence="10">
    <location>
        <begin position="223"/>
        <end position="234"/>
    </location>
</feature>
<organism evidence="12 13">
    <name type="scientific">Scleropages formosus</name>
    <name type="common">Asian bonytongue</name>
    <name type="synonym">Osteoglossum formosum</name>
    <dbReference type="NCBI Taxonomy" id="113540"/>
    <lineage>
        <taxon>Eukaryota</taxon>
        <taxon>Metazoa</taxon>
        <taxon>Chordata</taxon>
        <taxon>Craniata</taxon>
        <taxon>Vertebrata</taxon>
        <taxon>Euteleostomi</taxon>
        <taxon>Actinopterygii</taxon>
        <taxon>Neopterygii</taxon>
        <taxon>Teleostei</taxon>
        <taxon>Osteoglossocephala</taxon>
        <taxon>Osteoglossomorpha</taxon>
        <taxon>Osteoglossiformes</taxon>
        <taxon>Osteoglossidae</taxon>
        <taxon>Scleropages</taxon>
    </lineage>
</organism>
<keyword evidence="5" id="KW-0963">Cytoplasm</keyword>